<dbReference type="AlphaFoldDB" id="A0A160PRJ9"/>
<sequence length="154" mass="17514">MTDNSTSDKSTDHPKANLDYSFDPLPDEPYAYGFELVESDSADTDTPETVAVALRTREDAFNWVNTQRADNKPDEIRINNPIRPERIAEFVHELIMNYGITACMEDLATLIKRDKLTQLEAENAITAWHNLTKESLDQIIGVFYHYVEKGSTSD</sequence>
<gene>
    <name evidence="2" type="ORF">N24_1923</name>
</gene>
<keyword evidence="3" id="KW-1185">Reference proteome</keyword>
<evidence type="ECO:0000256" key="1">
    <source>
        <dbReference type="SAM" id="MobiDB-lite"/>
    </source>
</evidence>
<organism evidence="2 3">
    <name type="scientific">Corynebacterium suranareeae</name>
    <dbReference type="NCBI Taxonomy" id="2506452"/>
    <lineage>
        <taxon>Bacteria</taxon>
        <taxon>Bacillati</taxon>
        <taxon>Actinomycetota</taxon>
        <taxon>Actinomycetes</taxon>
        <taxon>Mycobacteriales</taxon>
        <taxon>Corynebacteriaceae</taxon>
        <taxon>Corynebacterium</taxon>
    </lineage>
</organism>
<proteinExistence type="predicted"/>
<accession>A0A160PRJ9</accession>
<feature type="region of interest" description="Disordered" evidence="1">
    <location>
        <begin position="1"/>
        <end position="24"/>
    </location>
</feature>
<protein>
    <submittedName>
        <fullName evidence="2">Uncharacterized protein</fullName>
    </submittedName>
</protein>
<reference evidence="2 3" key="1">
    <citation type="submission" date="2016-02" db="EMBL/GenBank/DDBJ databases">
        <title>Corynebacterium glutamicum N24 whole genome sequencing project.</title>
        <authorList>
            <person name="Matsutani M."/>
            <person name="Nangtapong N."/>
            <person name="Yakushi T."/>
            <person name="Matsushita K."/>
        </authorList>
    </citation>
    <scope>NUCLEOTIDE SEQUENCE [LARGE SCALE GENOMIC DNA]</scope>
    <source>
        <strain evidence="2 3">N24</strain>
    </source>
</reference>
<evidence type="ECO:0000313" key="2">
    <source>
        <dbReference type="EMBL" id="BAU96185.1"/>
    </source>
</evidence>
<evidence type="ECO:0000313" key="3">
    <source>
        <dbReference type="Proteomes" id="UP000218244"/>
    </source>
</evidence>
<dbReference type="RefSeq" id="WP_096456500.1">
    <property type="nucleotide sequence ID" value="NZ_AP017369.1"/>
</dbReference>
<dbReference type="KEGG" id="csur:N24_1923"/>
<dbReference type="EMBL" id="AP017369">
    <property type="protein sequence ID" value="BAU96185.1"/>
    <property type="molecule type" value="Genomic_DNA"/>
</dbReference>
<dbReference type="Proteomes" id="UP000218244">
    <property type="component" value="Chromosome"/>
</dbReference>
<name>A0A160PRJ9_9CORY</name>